<name>A0A1H9YMA8_9BACT</name>
<accession>A0A1H9YMA8</accession>
<dbReference type="Proteomes" id="UP000181981">
    <property type="component" value="Unassembled WGS sequence"/>
</dbReference>
<evidence type="ECO:0000313" key="1">
    <source>
        <dbReference type="EMBL" id="SES70213.1"/>
    </source>
</evidence>
<dbReference type="EMBL" id="FOHT01000001">
    <property type="protein sequence ID" value="SES70213.1"/>
    <property type="molecule type" value="Genomic_DNA"/>
</dbReference>
<dbReference type="AlphaFoldDB" id="A0A1H9YMA8"/>
<sequence>MIREGEYHFNFTSNHNTNASLFIKLIGEYHFNFTSNHNWMVKV</sequence>
<protein>
    <submittedName>
        <fullName evidence="1">Uncharacterized protein</fullName>
    </submittedName>
</protein>
<gene>
    <name evidence="1" type="ORF">SAMN05444285_101245</name>
</gene>
<proteinExistence type="predicted"/>
<organism evidence="1 2">
    <name type="scientific">Draconibacterium orientale</name>
    <dbReference type="NCBI Taxonomy" id="1168034"/>
    <lineage>
        <taxon>Bacteria</taxon>
        <taxon>Pseudomonadati</taxon>
        <taxon>Bacteroidota</taxon>
        <taxon>Bacteroidia</taxon>
        <taxon>Marinilabiliales</taxon>
        <taxon>Prolixibacteraceae</taxon>
        <taxon>Draconibacterium</taxon>
    </lineage>
</organism>
<reference evidence="1 2" key="1">
    <citation type="submission" date="2016-10" db="EMBL/GenBank/DDBJ databases">
        <authorList>
            <person name="de Groot N.N."/>
        </authorList>
    </citation>
    <scope>NUCLEOTIDE SEQUENCE [LARGE SCALE GENOMIC DNA]</scope>
    <source>
        <strain evidence="1 2">DSM 25947</strain>
    </source>
</reference>
<evidence type="ECO:0000313" key="2">
    <source>
        <dbReference type="Proteomes" id="UP000181981"/>
    </source>
</evidence>